<dbReference type="PROSITE" id="PS50011">
    <property type="entry name" value="PROTEIN_KINASE_DOM"/>
    <property type="match status" value="1"/>
</dbReference>
<feature type="transmembrane region" description="Helical" evidence="5">
    <location>
        <begin position="444"/>
        <end position="469"/>
    </location>
</feature>
<dbReference type="GO" id="GO:0005524">
    <property type="term" value="F:ATP binding"/>
    <property type="evidence" value="ECO:0007669"/>
    <property type="project" value="UniProtKB-KW"/>
</dbReference>
<keyword evidence="5" id="KW-1133">Transmembrane helix</keyword>
<evidence type="ECO:0000256" key="3">
    <source>
        <dbReference type="ARBA" id="ARBA00022777"/>
    </source>
</evidence>
<evidence type="ECO:0000256" key="5">
    <source>
        <dbReference type="SAM" id="Phobius"/>
    </source>
</evidence>
<dbReference type="OrthoDB" id="6111975at2"/>
<dbReference type="EMBL" id="CP036279">
    <property type="protein sequence ID" value="QDU60901.1"/>
    <property type="molecule type" value="Genomic_DNA"/>
</dbReference>
<dbReference type="InterPro" id="IPR011009">
    <property type="entry name" value="Kinase-like_dom_sf"/>
</dbReference>
<keyword evidence="8" id="KW-1185">Reference proteome</keyword>
<dbReference type="EC" id="2.7.11.1" evidence="7"/>
<keyword evidence="1 7" id="KW-0808">Transferase</keyword>
<gene>
    <name evidence="7" type="primary">pknD_10</name>
    <name evidence="7" type="ORF">Pan216_17540</name>
</gene>
<dbReference type="InterPro" id="IPR000719">
    <property type="entry name" value="Prot_kinase_dom"/>
</dbReference>
<evidence type="ECO:0000256" key="4">
    <source>
        <dbReference type="ARBA" id="ARBA00022840"/>
    </source>
</evidence>
<feature type="domain" description="Protein kinase" evidence="6">
    <location>
        <begin position="130"/>
        <end position="419"/>
    </location>
</feature>
<protein>
    <submittedName>
        <fullName evidence="7">Serine/threonine-protein kinase PknD</fullName>
        <ecNumber evidence="7">2.7.11.1</ecNumber>
    </submittedName>
</protein>
<dbReference type="PANTHER" id="PTHR43289:SF6">
    <property type="entry name" value="SERINE_THREONINE-PROTEIN KINASE NEKL-3"/>
    <property type="match status" value="1"/>
</dbReference>
<dbReference type="SUPFAM" id="SSF56112">
    <property type="entry name" value="Protein kinase-like (PK-like)"/>
    <property type="match status" value="1"/>
</dbReference>
<sequence length="797" mass="89604">MRTEATPSLEMERLFAAGLLFQRRVTEDQLRDVLTDRSNDGDHSLIDLMVDNRIVSEEDWQNFRDSLRRRILSDSGTPQSEATDIHKLLNLAVGKIVDQVTDFDVKAFLTEGKLPGNSEIGQHFDATVSYELIREFASGGLGSIWLVREDQIQRDLALKRMRPEVACHPELRRRFLREARITGELDHPNIVTVHVLGHQGNEPFYTMRLLKGRTLAEVIQDQPRTRKGIPRKLRDLNRLLSIFRDVCNAVAYAHSQSTIHRDLKPSNVMVGDYGEVSLLDWGLAKRLDEHEHVLPTSSVTEPSSLELTISGTIVGSPSHMSPEQASGQIELLGPAVDVYGLGAILYSILTGRDPHQRMGGESAESMISRIRNTPPPPPRKINPAAPPGLEAICLRAMAMRPSDRYPSVTALMEDIDLWLGDEPISVYRESFTKRVARWSVRRRWLSQFIGVFFVALAITAATLSTYYWVATNALVERELRELRDTTNYVSMSLQRNIDICVQDTRVVSEFPVLQFLIKARQKQDVKQQRQWTDLLASSLRNIVRVYEIYVEGLIVTREGENIVTLSTRVSGDDHPRIDVSPAKVADEEMERLRPAFTLPPDGVFVSRPYIESSVGMRDRRSSVVMDFLAAVREQDHPRPYGATALKVSFAKMVNWDDLGPQGPLSATVYIADETGHYLAHPDPLRSLGATNDGEGSLMQEEFPPLSPLFERGNDRDSIFIRPPESGDEVIYASKLHYAPGDHNRYFVIGMAMPYHEVLSAPVRNSRFIAPITLGATALLIVLGLVFAQTVARAAHRQ</sequence>
<dbReference type="RefSeq" id="WP_145257453.1">
    <property type="nucleotide sequence ID" value="NZ_CP036279.1"/>
</dbReference>
<keyword evidence="3 7" id="KW-0418">Kinase</keyword>
<dbReference type="PANTHER" id="PTHR43289">
    <property type="entry name" value="MITOGEN-ACTIVATED PROTEIN KINASE KINASE KINASE 20-RELATED"/>
    <property type="match status" value="1"/>
</dbReference>
<keyword evidence="4" id="KW-0067">ATP-binding</keyword>
<dbReference type="Gene3D" id="3.30.200.20">
    <property type="entry name" value="Phosphorylase Kinase, domain 1"/>
    <property type="match status" value="1"/>
</dbReference>
<dbReference type="AlphaFoldDB" id="A0A518B1P5"/>
<feature type="transmembrane region" description="Helical" evidence="5">
    <location>
        <begin position="767"/>
        <end position="787"/>
    </location>
</feature>
<dbReference type="KEGG" id="knv:Pan216_17540"/>
<dbReference type="GO" id="GO:0004674">
    <property type="term" value="F:protein serine/threonine kinase activity"/>
    <property type="evidence" value="ECO:0007669"/>
    <property type="project" value="UniProtKB-EC"/>
</dbReference>
<dbReference type="CDD" id="cd14014">
    <property type="entry name" value="STKc_PknB_like"/>
    <property type="match status" value="1"/>
</dbReference>
<dbReference type="Gene3D" id="1.10.510.10">
    <property type="entry name" value="Transferase(Phosphotransferase) domain 1"/>
    <property type="match status" value="1"/>
</dbReference>
<name>A0A518B1P5_9BACT</name>
<accession>A0A518B1P5</accession>
<dbReference type="Pfam" id="PF00069">
    <property type="entry name" value="Pkinase"/>
    <property type="match status" value="1"/>
</dbReference>
<keyword evidence="5" id="KW-0812">Transmembrane</keyword>
<dbReference type="Proteomes" id="UP000317093">
    <property type="component" value="Chromosome"/>
</dbReference>
<organism evidence="7 8">
    <name type="scientific">Kolteria novifilia</name>
    <dbReference type="NCBI Taxonomy" id="2527975"/>
    <lineage>
        <taxon>Bacteria</taxon>
        <taxon>Pseudomonadati</taxon>
        <taxon>Planctomycetota</taxon>
        <taxon>Planctomycetia</taxon>
        <taxon>Kolteriales</taxon>
        <taxon>Kolteriaceae</taxon>
        <taxon>Kolteria</taxon>
    </lineage>
</organism>
<evidence type="ECO:0000256" key="2">
    <source>
        <dbReference type="ARBA" id="ARBA00022741"/>
    </source>
</evidence>
<keyword evidence="5" id="KW-0472">Membrane</keyword>
<reference evidence="7 8" key="1">
    <citation type="submission" date="2019-02" db="EMBL/GenBank/DDBJ databases">
        <title>Deep-cultivation of Planctomycetes and their phenomic and genomic characterization uncovers novel biology.</title>
        <authorList>
            <person name="Wiegand S."/>
            <person name="Jogler M."/>
            <person name="Boedeker C."/>
            <person name="Pinto D."/>
            <person name="Vollmers J."/>
            <person name="Rivas-Marin E."/>
            <person name="Kohn T."/>
            <person name="Peeters S.H."/>
            <person name="Heuer A."/>
            <person name="Rast P."/>
            <person name="Oberbeckmann S."/>
            <person name="Bunk B."/>
            <person name="Jeske O."/>
            <person name="Meyerdierks A."/>
            <person name="Storesund J.E."/>
            <person name="Kallscheuer N."/>
            <person name="Luecker S."/>
            <person name="Lage O.M."/>
            <person name="Pohl T."/>
            <person name="Merkel B.J."/>
            <person name="Hornburger P."/>
            <person name="Mueller R.-W."/>
            <person name="Bruemmer F."/>
            <person name="Labrenz M."/>
            <person name="Spormann A.M."/>
            <person name="Op den Camp H."/>
            <person name="Overmann J."/>
            <person name="Amann R."/>
            <person name="Jetten M.S.M."/>
            <person name="Mascher T."/>
            <person name="Medema M.H."/>
            <person name="Devos D.P."/>
            <person name="Kaster A.-K."/>
            <person name="Ovreas L."/>
            <person name="Rohde M."/>
            <person name="Galperin M.Y."/>
            <person name="Jogler C."/>
        </authorList>
    </citation>
    <scope>NUCLEOTIDE SEQUENCE [LARGE SCALE GENOMIC DNA]</scope>
    <source>
        <strain evidence="7 8">Pan216</strain>
    </source>
</reference>
<dbReference type="SMART" id="SM00220">
    <property type="entry name" value="S_TKc"/>
    <property type="match status" value="1"/>
</dbReference>
<evidence type="ECO:0000313" key="8">
    <source>
        <dbReference type="Proteomes" id="UP000317093"/>
    </source>
</evidence>
<evidence type="ECO:0000259" key="6">
    <source>
        <dbReference type="PROSITE" id="PS50011"/>
    </source>
</evidence>
<proteinExistence type="predicted"/>
<evidence type="ECO:0000256" key="1">
    <source>
        <dbReference type="ARBA" id="ARBA00022679"/>
    </source>
</evidence>
<keyword evidence="2" id="KW-0547">Nucleotide-binding</keyword>
<evidence type="ECO:0000313" key="7">
    <source>
        <dbReference type="EMBL" id="QDU60901.1"/>
    </source>
</evidence>